<sequence>MKNISKALLISATMVLPMGMPSSVHADANWINAKKGSIPEGAFKGGQEHPPGKQTLYVCHAKFNGGVHPGKVRPAFGGCNIGWGGKEHAVGKYQVLKTNPKYRWVPAKGGHIPKRAVKGGYEKGGKPGLFICRAKFKNGTHPGKVRPAFGGCNIGWGGKEHTVQKYSVLVKKKK</sequence>
<dbReference type="PANTHER" id="PTHR31649">
    <property type="entry name" value="AGAP009604-PA"/>
    <property type="match status" value="1"/>
</dbReference>
<dbReference type="Pfam" id="PF11901">
    <property type="entry name" value="DM9"/>
    <property type="match status" value="1"/>
</dbReference>
<dbReference type="EMBL" id="JAUCGM010000263">
    <property type="protein sequence ID" value="MDM8562727.1"/>
    <property type="molecule type" value="Genomic_DNA"/>
</dbReference>
<feature type="signal peptide" evidence="1">
    <location>
        <begin position="1"/>
        <end position="26"/>
    </location>
</feature>
<dbReference type="PANTHER" id="PTHR31649:SF1">
    <property type="entry name" value="FARNESOIC ACID O-METHYL TRANSFERASE DOMAIN-CONTAINING PROTEIN"/>
    <property type="match status" value="1"/>
</dbReference>
<keyword evidence="3" id="KW-1185">Reference proteome</keyword>
<organism evidence="2 3">
    <name type="scientific">Candidatus Marithioploca araucensis</name>
    <dbReference type="NCBI Taxonomy" id="70273"/>
    <lineage>
        <taxon>Bacteria</taxon>
        <taxon>Pseudomonadati</taxon>
        <taxon>Pseudomonadota</taxon>
        <taxon>Gammaproteobacteria</taxon>
        <taxon>Thiotrichales</taxon>
        <taxon>Thiotrichaceae</taxon>
        <taxon>Candidatus Marithioploca</taxon>
    </lineage>
</organism>
<comment type="caution">
    <text evidence="2">The sequence shown here is derived from an EMBL/GenBank/DDBJ whole genome shotgun (WGS) entry which is preliminary data.</text>
</comment>
<keyword evidence="1" id="KW-0732">Signal</keyword>
<reference evidence="2" key="1">
    <citation type="submission" date="2023-06" db="EMBL/GenBank/DDBJ databases">
        <title>Uncultivated large filamentous bacteria from sulfidic sediments reveal new species and different genomic features in energy metabolism and defense.</title>
        <authorList>
            <person name="Fonseca A."/>
        </authorList>
    </citation>
    <scope>NUCLEOTIDE SEQUENCE</scope>
    <source>
        <strain evidence="2">HSG4</strain>
    </source>
</reference>
<evidence type="ECO:0000313" key="3">
    <source>
        <dbReference type="Proteomes" id="UP001171945"/>
    </source>
</evidence>
<dbReference type="Proteomes" id="UP001171945">
    <property type="component" value="Unassembled WGS sequence"/>
</dbReference>
<dbReference type="InterPro" id="IPR006616">
    <property type="entry name" value="DM9_repeat"/>
</dbReference>
<evidence type="ECO:0000256" key="1">
    <source>
        <dbReference type="SAM" id="SignalP"/>
    </source>
</evidence>
<dbReference type="SMART" id="SM00696">
    <property type="entry name" value="DM9"/>
    <property type="match status" value="2"/>
</dbReference>
<gene>
    <name evidence="2" type="ORF">QUF54_05175</name>
</gene>
<feature type="chain" id="PRO_5045918875" evidence="1">
    <location>
        <begin position="27"/>
        <end position="174"/>
    </location>
</feature>
<evidence type="ECO:0000313" key="2">
    <source>
        <dbReference type="EMBL" id="MDM8562727.1"/>
    </source>
</evidence>
<accession>A0ABT7VT38</accession>
<name>A0ABT7VT38_9GAMM</name>
<protein>
    <submittedName>
        <fullName evidence="2">DUF3421 domain-containing protein</fullName>
    </submittedName>
</protein>
<proteinExistence type="predicted"/>